<dbReference type="SUPFAM" id="SSF51445">
    <property type="entry name" value="(Trans)glycosidases"/>
    <property type="match status" value="1"/>
</dbReference>
<dbReference type="AlphaFoldDB" id="A0A1L9S6H0"/>
<name>A0A1L9S6H0_9EURO</name>
<feature type="signal peptide" evidence="8">
    <location>
        <begin position="1"/>
        <end position="19"/>
    </location>
</feature>
<dbReference type="GeneID" id="34614245"/>
<dbReference type="OrthoDB" id="1657402at2759"/>
<dbReference type="InterPro" id="IPR031330">
    <property type="entry name" value="Gly_Hdrlase_35_cat"/>
</dbReference>
<dbReference type="InterPro" id="IPR001944">
    <property type="entry name" value="Glycoside_Hdrlase_35"/>
</dbReference>
<dbReference type="STRING" id="1073090.A0A1L9S6H0"/>
<dbReference type="Gene3D" id="2.60.120.260">
    <property type="entry name" value="Galactose-binding domain-like"/>
    <property type="match status" value="1"/>
</dbReference>
<dbReference type="Gene3D" id="3.20.20.80">
    <property type="entry name" value="Glycosidases"/>
    <property type="match status" value="1"/>
</dbReference>
<keyword evidence="6" id="KW-0325">Glycoprotein</keyword>
<evidence type="ECO:0000256" key="5">
    <source>
        <dbReference type="ARBA" id="ARBA00022801"/>
    </source>
</evidence>
<accession>A0A1L9S6H0</accession>
<evidence type="ECO:0000256" key="8">
    <source>
        <dbReference type="SAM" id="SignalP"/>
    </source>
</evidence>
<keyword evidence="12" id="KW-1185">Reference proteome</keyword>
<keyword evidence="7" id="KW-0326">Glycosidase</keyword>
<dbReference type="EC" id="3.2.1.23" evidence="3"/>
<dbReference type="PRINTS" id="PR00742">
    <property type="entry name" value="GLHYDRLASE35"/>
</dbReference>
<evidence type="ECO:0000256" key="1">
    <source>
        <dbReference type="ARBA" id="ARBA00001412"/>
    </source>
</evidence>
<gene>
    <name evidence="11" type="ORF">ASPZODRAFT_2119056</name>
</gene>
<evidence type="ECO:0000256" key="7">
    <source>
        <dbReference type="ARBA" id="ARBA00023295"/>
    </source>
</evidence>
<dbReference type="GO" id="GO:0004565">
    <property type="term" value="F:beta-galactosidase activity"/>
    <property type="evidence" value="ECO:0007669"/>
    <property type="project" value="UniProtKB-EC"/>
</dbReference>
<evidence type="ECO:0000313" key="12">
    <source>
        <dbReference type="Proteomes" id="UP000184188"/>
    </source>
</evidence>
<keyword evidence="5" id="KW-0378">Hydrolase</keyword>
<dbReference type="InterPro" id="IPR008979">
    <property type="entry name" value="Galactose-bd-like_sf"/>
</dbReference>
<comment type="catalytic activity">
    <reaction evidence="1">
        <text>Hydrolysis of terminal non-reducing beta-D-galactose residues in beta-D-galactosides.</text>
        <dbReference type="EC" id="3.2.1.23"/>
    </reaction>
</comment>
<comment type="similarity">
    <text evidence="2">Belongs to the glycosyl hydrolase 35 family.</text>
</comment>
<sequence>MHWTGLVLGALLAVAGGTASSKQTAYIENQYRDAGIAIPITANDMIPLGDWVPGSGRGAVDIYGYDAYPLELGSCTPAWTMDENPLTLFNYSVHLEMSPSNPVAVTEFQGGSNDNWGGNGMDVCASMVGAEFESVFQKELYGQRTTILNVYMIYGGTNWGNLGQPEGYTSYDYGAAIAEDRTISRPKYGEMKLQAQFLQSSPDYLTSSPATPVYSTYTDSQDLVTTPLLTNTSTAFHTLAGHSQTDLTWKMTGNLGGDHYWDLTRGPLNEGGMYAERQGFHLPGAPTSTWEIRSPVHDGLSGPGLAFFATSFDLDLPVGYDIPLSVTFANTSLPTGSPAALRVQLFVNGWQFGEMINNIGPQTSFPVPEGIFDYTGPNYLALTLWGLDGTAESIKLGGIALEPTAVIQGAFSKPALVQGATYAVRGGY</sequence>
<dbReference type="SUPFAM" id="SSF49785">
    <property type="entry name" value="Galactose-binding domain-like"/>
    <property type="match status" value="1"/>
</dbReference>
<dbReference type="Pfam" id="PF13364">
    <property type="entry name" value="BetaGal_ABD2"/>
    <property type="match status" value="1"/>
</dbReference>
<protein>
    <recommendedName>
        <fullName evidence="3">beta-galactosidase</fullName>
        <ecNumber evidence="3">3.2.1.23</ecNumber>
    </recommendedName>
</protein>
<dbReference type="EMBL" id="KV878356">
    <property type="protein sequence ID" value="OJJ42774.1"/>
    <property type="molecule type" value="Genomic_DNA"/>
</dbReference>
<evidence type="ECO:0000256" key="4">
    <source>
        <dbReference type="ARBA" id="ARBA00022729"/>
    </source>
</evidence>
<dbReference type="Pfam" id="PF01301">
    <property type="entry name" value="Glyco_hydro_35"/>
    <property type="match status" value="1"/>
</dbReference>
<dbReference type="InterPro" id="IPR025300">
    <property type="entry name" value="BetaGal_jelly_roll_dom"/>
</dbReference>
<proteinExistence type="inferred from homology"/>
<dbReference type="InterPro" id="IPR017853">
    <property type="entry name" value="GH"/>
</dbReference>
<evidence type="ECO:0000259" key="10">
    <source>
        <dbReference type="Pfam" id="PF13364"/>
    </source>
</evidence>
<evidence type="ECO:0000313" key="11">
    <source>
        <dbReference type="EMBL" id="OJJ42774.1"/>
    </source>
</evidence>
<dbReference type="GO" id="GO:0005975">
    <property type="term" value="P:carbohydrate metabolic process"/>
    <property type="evidence" value="ECO:0007669"/>
    <property type="project" value="InterPro"/>
</dbReference>
<evidence type="ECO:0000256" key="3">
    <source>
        <dbReference type="ARBA" id="ARBA00012756"/>
    </source>
</evidence>
<keyword evidence="4 8" id="KW-0732">Signal</keyword>
<organism evidence="11 12">
    <name type="scientific">Penicilliopsis zonata CBS 506.65</name>
    <dbReference type="NCBI Taxonomy" id="1073090"/>
    <lineage>
        <taxon>Eukaryota</taxon>
        <taxon>Fungi</taxon>
        <taxon>Dikarya</taxon>
        <taxon>Ascomycota</taxon>
        <taxon>Pezizomycotina</taxon>
        <taxon>Eurotiomycetes</taxon>
        <taxon>Eurotiomycetidae</taxon>
        <taxon>Eurotiales</taxon>
        <taxon>Aspergillaceae</taxon>
        <taxon>Penicilliopsis</taxon>
    </lineage>
</organism>
<feature type="domain" description="Beta-galactosidase jelly roll" evidence="10">
    <location>
        <begin position="274"/>
        <end position="388"/>
    </location>
</feature>
<dbReference type="PANTHER" id="PTHR23421">
    <property type="entry name" value="BETA-GALACTOSIDASE RELATED"/>
    <property type="match status" value="1"/>
</dbReference>
<evidence type="ECO:0000256" key="2">
    <source>
        <dbReference type="ARBA" id="ARBA00009809"/>
    </source>
</evidence>
<feature type="chain" id="PRO_5013154717" description="beta-galactosidase" evidence="8">
    <location>
        <begin position="20"/>
        <end position="428"/>
    </location>
</feature>
<evidence type="ECO:0000256" key="6">
    <source>
        <dbReference type="ARBA" id="ARBA00023180"/>
    </source>
</evidence>
<dbReference type="VEuPathDB" id="FungiDB:ASPZODRAFT_2119056"/>
<reference evidence="12" key="1">
    <citation type="journal article" date="2017" name="Genome Biol.">
        <title>Comparative genomics reveals high biological diversity and specific adaptations in the industrially and medically important fungal genus Aspergillus.</title>
        <authorList>
            <person name="de Vries R.P."/>
            <person name="Riley R."/>
            <person name="Wiebenga A."/>
            <person name="Aguilar-Osorio G."/>
            <person name="Amillis S."/>
            <person name="Uchima C.A."/>
            <person name="Anderluh G."/>
            <person name="Asadollahi M."/>
            <person name="Askin M."/>
            <person name="Barry K."/>
            <person name="Battaglia E."/>
            <person name="Bayram O."/>
            <person name="Benocci T."/>
            <person name="Braus-Stromeyer S.A."/>
            <person name="Caldana C."/>
            <person name="Canovas D."/>
            <person name="Cerqueira G.C."/>
            <person name="Chen F."/>
            <person name="Chen W."/>
            <person name="Choi C."/>
            <person name="Clum A."/>
            <person name="Dos Santos R.A."/>
            <person name="Damasio A.R."/>
            <person name="Diallinas G."/>
            <person name="Emri T."/>
            <person name="Fekete E."/>
            <person name="Flipphi M."/>
            <person name="Freyberg S."/>
            <person name="Gallo A."/>
            <person name="Gournas C."/>
            <person name="Habgood R."/>
            <person name="Hainaut M."/>
            <person name="Harispe M.L."/>
            <person name="Henrissat B."/>
            <person name="Hilden K.S."/>
            <person name="Hope R."/>
            <person name="Hossain A."/>
            <person name="Karabika E."/>
            <person name="Karaffa L."/>
            <person name="Karanyi Z."/>
            <person name="Krasevec N."/>
            <person name="Kuo A."/>
            <person name="Kusch H."/>
            <person name="LaButti K."/>
            <person name="Lagendijk E.L."/>
            <person name="Lapidus A."/>
            <person name="Levasseur A."/>
            <person name="Lindquist E."/>
            <person name="Lipzen A."/>
            <person name="Logrieco A.F."/>
            <person name="MacCabe A."/>
            <person name="Maekelae M.R."/>
            <person name="Malavazi I."/>
            <person name="Melin P."/>
            <person name="Meyer V."/>
            <person name="Mielnichuk N."/>
            <person name="Miskei M."/>
            <person name="Molnar A.P."/>
            <person name="Mule G."/>
            <person name="Ngan C.Y."/>
            <person name="Orejas M."/>
            <person name="Orosz E."/>
            <person name="Ouedraogo J.P."/>
            <person name="Overkamp K.M."/>
            <person name="Park H.-S."/>
            <person name="Perrone G."/>
            <person name="Piumi F."/>
            <person name="Punt P.J."/>
            <person name="Ram A.F."/>
            <person name="Ramon A."/>
            <person name="Rauscher S."/>
            <person name="Record E."/>
            <person name="Riano-Pachon D.M."/>
            <person name="Robert V."/>
            <person name="Roehrig J."/>
            <person name="Ruller R."/>
            <person name="Salamov A."/>
            <person name="Salih N.S."/>
            <person name="Samson R.A."/>
            <person name="Sandor E."/>
            <person name="Sanguinetti M."/>
            <person name="Schuetze T."/>
            <person name="Sepcic K."/>
            <person name="Shelest E."/>
            <person name="Sherlock G."/>
            <person name="Sophianopoulou V."/>
            <person name="Squina F.M."/>
            <person name="Sun H."/>
            <person name="Susca A."/>
            <person name="Todd R.B."/>
            <person name="Tsang A."/>
            <person name="Unkles S.E."/>
            <person name="van de Wiele N."/>
            <person name="van Rossen-Uffink D."/>
            <person name="Oliveira J.V."/>
            <person name="Vesth T.C."/>
            <person name="Visser J."/>
            <person name="Yu J.-H."/>
            <person name="Zhou M."/>
            <person name="Andersen M.R."/>
            <person name="Archer D.B."/>
            <person name="Baker S.E."/>
            <person name="Benoit I."/>
            <person name="Brakhage A.A."/>
            <person name="Braus G.H."/>
            <person name="Fischer R."/>
            <person name="Frisvad J.C."/>
            <person name="Goldman G.H."/>
            <person name="Houbraken J."/>
            <person name="Oakley B."/>
            <person name="Pocsi I."/>
            <person name="Scazzocchio C."/>
            <person name="Seiboth B."/>
            <person name="vanKuyk P.A."/>
            <person name="Wortman J."/>
            <person name="Dyer P.S."/>
            <person name="Grigoriev I.V."/>
        </authorList>
    </citation>
    <scope>NUCLEOTIDE SEQUENCE [LARGE SCALE GENOMIC DNA]</scope>
    <source>
        <strain evidence="12">CBS 506.65</strain>
    </source>
</reference>
<evidence type="ECO:0000259" key="9">
    <source>
        <dbReference type="Pfam" id="PF01301"/>
    </source>
</evidence>
<dbReference type="RefSeq" id="XP_022577284.1">
    <property type="nucleotide sequence ID" value="XM_022727781.1"/>
</dbReference>
<dbReference type="Proteomes" id="UP000184188">
    <property type="component" value="Unassembled WGS sequence"/>
</dbReference>
<feature type="domain" description="Glycoside hydrolase 35 catalytic" evidence="9">
    <location>
        <begin position="90"/>
        <end position="194"/>
    </location>
</feature>